<sequence>MNKLDLSEITQFHHLDDKDPLKQHDIIMPIQPRKLRSFNQLRNKKVSQSMQSKKKDQEVSLCSNDRFAQFPQSFQQKHSFKSLMEQYFQQLNQKQNKPRQISQKTTRMRNYSSYIGSEKLKNHKKSGNEILIQDYSTYSNRQIKLSEMCRDIMIFKPLKNQSSYFPQLEFHFHIK</sequence>
<organism evidence="1 2">
    <name type="scientific">Paramecium octaurelia</name>
    <dbReference type="NCBI Taxonomy" id="43137"/>
    <lineage>
        <taxon>Eukaryota</taxon>
        <taxon>Sar</taxon>
        <taxon>Alveolata</taxon>
        <taxon>Ciliophora</taxon>
        <taxon>Intramacronucleata</taxon>
        <taxon>Oligohymenophorea</taxon>
        <taxon>Peniculida</taxon>
        <taxon>Parameciidae</taxon>
        <taxon>Paramecium</taxon>
    </lineage>
</organism>
<dbReference type="AlphaFoldDB" id="A0A8S1U7M9"/>
<name>A0A8S1U7M9_PAROT</name>
<dbReference type="EMBL" id="CAJJDP010000039">
    <property type="protein sequence ID" value="CAD8161165.1"/>
    <property type="molecule type" value="Genomic_DNA"/>
</dbReference>
<gene>
    <name evidence="1" type="ORF">POCTA_138.1.T0390247</name>
</gene>
<comment type="caution">
    <text evidence="1">The sequence shown here is derived from an EMBL/GenBank/DDBJ whole genome shotgun (WGS) entry which is preliminary data.</text>
</comment>
<protein>
    <submittedName>
        <fullName evidence="1">Uncharacterized protein</fullName>
    </submittedName>
</protein>
<reference evidence="1" key="1">
    <citation type="submission" date="2021-01" db="EMBL/GenBank/DDBJ databases">
        <authorList>
            <consortium name="Genoscope - CEA"/>
            <person name="William W."/>
        </authorList>
    </citation>
    <scope>NUCLEOTIDE SEQUENCE</scope>
</reference>
<accession>A0A8S1U7M9</accession>
<proteinExistence type="predicted"/>
<dbReference type="OrthoDB" id="10325247at2759"/>
<dbReference type="Proteomes" id="UP000683925">
    <property type="component" value="Unassembled WGS sequence"/>
</dbReference>
<evidence type="ECO:0000313" key="2">
    <source>
        <dbReference type="Proteomes" id="UP000683925"/>
    </source>
</evidence>
<keyword evidence="2" id="KW-1185">Reference proteome</keyword>
<evidence type="ECO:0000313" key="1">
    <source>
        <dbReference type="EMBL" id="CAD8161165.1"/>
    </source>
</evidence>